<dbReference type="Proteomes" id="UP001320420">
    <property type="component" value="Unassembled WGS sequence"/>
</dbReference>
<dbReference type="EMBL" id="JAKJXP020000120">
    <property type="protein sequence ID" value="KAK7744400.1"/>
    <property type="molecule type" value="Genomic_DNA"/>
</dbReference>
<protein>
    <submittedName>
        <fullName evidence="1">Uncharacterized protein</fullName>
    </submittedName>
</protein>
<reference evidence="1 2" key="1">
    <citation type="submission" date="2024-02" db="EMBL/GenBank/DDBJ databases">
        <title>De novo assembly and annotation of 12 fungi associated with fruit tree decline syndrome in Ontario, Canada.</title>
        <authorList>
            <person name="Sulman M."/>
            <person name="Ellouze W."/>
            <person name="Ilyukhin E."/>
        </authorList>
    </citation>
    <scope>NUCLEOTIDE SEQUENCE [LARGE SCALE GENOMIC DNA]</scope>
    <source>
        <strain evidence="1 2">M11/M66-122</strain>
    </source>
</reference>
<dbReference type="AlphaFoldDB" id="A0AAN9UDK0"/>
<comment type="caution">
    <text evidence="1">The sequence shown here is derived from an EMBL/GenBank/DDBJ whole genome shotgun (WGS) entry which is preliminary data.</text>
</comment>
<name>A0AAN9UDK0_9PEZI</name>
<gene>
    <name evidence="1" type="ORF">SLS62_010190</name>
</gene>
<organism evidence="1 2">
    <name type="scientific">Diatrype stigma</name>
    <dbReference type="NCBI Taxonomy" id="117547"/>
    <lineage>
        <taxon>Eukaryota</taxon>
        <taxon>Fungi</taxon>
        <taxon>Dikarya</taxon>
        <taxon>Ascomycota</taxon>
        <taxon>Pezizomycotina</taxon>
        <taxon>Sordariomycetes</taxon>
        <taxon>Xylariomycetidae</taxon>
        <taxon>Xylariales</taxon>
        <taxon>Diatrypaceae</taxon>
        <taxon>Diatrype</taxon>
    </lineage>
</organism>
<keyword evidence="2" id="KW-1185">Reference proteome</keyword>
<proteinExistence type="predicted"/>
<sequence>MSVQIIAIPSKAVLVSATTKGLGKGLLMAYLDKRNRTIIAANRDPEHASSKALRRPPAGYGSCLIIVKVDAFLELTRRFRSHLESKS</sequence>
<accession>A0AAN9UDK0</accession>
<evidence type="ECO:0000313" key="1">
    <source>
        <dbReference type="EMBL" id="KAK7744400.1"/>
    </source>
</evidence>
<evidence type="ECO:0000313" key="2">
    <source>
        <dbReference type="Proteomes" id="UP001320420"/>
    </source>
</evidence>